<gene>
    <name evidence="1" type="ORF">VroAM7_10410</name>
</gene>
<organism evidence="1 2">
    <name type="scientific">Vibrio rotiferianus</name>
    <dbReference type="NCBI Taxonomy" id="190895"/>
    <lineage>
        <taxon>Bacteria</taxon>
        <taxon>Pseudomonadati</taxon>
        <taxon>Pseudomonadota</taxon>
        <taxon>Gammaproteobacteria</taxon>
        <taxon>Vibrionales</taxon>
        <taxon>Vibrionaceae</taxon>
        <taxon>Vibrio</taxon>
    </lineage>
</organism>
<accession>A0A510I591</accession>
<dbReference type="EMBL" id="AP019798">
    <property type="protein sequence ID" value="BBL88388.1"/>
    <property type="molecule type" value="Genomic_DNA"/>
</dbReference>
<evidence type="ECO:0000313" key="2">
    <source>
        <dbReference type="Proteomes" id="UP000315115"/>
    </source>
</evidence>
<evidence type="ECO:0000313" key="1">
    <source>
        <dbReference type="EMBL" id="BBL88388.1"/>
    </source>
</evidence>
<proteinExistence type="predicted"/>
<dbReference type="Proteomes" id="UP000315115">
    <property type="component" value="Chromosome 1"/>
</dbReference>
<sequence length="51" mass="5725">MPAKVNRTMKQPVLRLLVKLIKNRPNRPISSKAGKGMSKADITFFSSNILK</sequence>
<protein>
    <submittedName>
        <fullName evidence="1">Uncharacterized protein</fullName>
    </submittedName>
</protein>
<dbReference type="AlphaFoldDB" id="A0A510I591"/>
<name>A0A510I591_9VIBR</name>
<reference evidence="2" key="1">
    <citation type="submission" date="2019-07" db="EMBL/GenBank/DDBJ databases">
        <title>Complete Genome Sequences of Vibrion rotiferianus strain AM7.</title>
        <authorList>
            <person name="Miyazaki K."/>
            <person name="Wiseschart A."/>
            <person name="Pootanakit K."/>
            <person name="Ishimori K."/>
            <person name="Kitahara K."/>
        </authorList>
    </citation>
    <scope>NUCLEOTIDE SEQUENCE [LARGE SCALE GENOMIC DNA]</scope>
    <source>
        <strain evidence="2">AM7</strain>
    </source>
</reference>